<dbReference type="InterPro" id="IPR021559">
    <property type="entry name" value="DUF3019"/>
</dbReference>
<evidence type="ECO:0000313" key="2">
    <source>
        <dbReference type="EMBL" id="WNC67377.1"/>
    </source>
</evidence>
<accession>A0ABY9TF30</accession>
<dbReference type="Proteomes" id="UP001248581">
    <property type="component" value="Chromosome"/>
</dbReference>
<gene>
    <name evidence="2" type="ORF">RI845_12705</name>
</gene>
<feature type="signal peptide" evidence="1">
    <location>
        <begin position="1"/>
        <end position="22"/>
    </location>
</feature>
<name>A0ABY9TF30_9GAMM</name>
<reference evidence="3" key="1">
    <citation type="submission" date="2023-09" db="EMBL/GenBank/DDBJ databases">
        <authorList>
            <person name="Li S."/>
            <person name="Li X."/>
            <person name="Zhang C."/>
            <person name="Zhao Z."/>
        </authorList>
    </citation>
    <scope>NUCLEOTIDE SEQUENCE [LARGE SCALE GENOMIC DNA]</scope>
    <source>
        <strain evidence="3">SQ345</strain>
    </source>
</reference>
<organism evidence="2 3">
    <name type="scientific">Thalassotalea nanhaiensis</name>
    <dbReference type="NCBI Taxonomy" id="3065648"/>
    <lineage>
        <taxon>Bacteria</taxon>
        <taxon>Pseudomonadati</taxon>
        <taxon>Pseudomonadota</taxon>
        <taxon>Gammaproteobacteria</taxon>
        <taxon>Alteromonadales</taxon>
        <taxon>Colwelliaceae</taxon>
        <taxon>Thalassotalea</taxon>
    </lineage>
</organism>
<feature type="chain" id="PRO_5045072866" evidence="1">
    <location>
        <begin position="23"/>
        <end position="128"/>
    </location>
</feature>
<keyword evidence="3" id="KW-1185">Reference proteome</keyword>
<evidence type="ECO:0000256" key="1">
    <source>
        <dbReference type="SAM" id="SignalP"/>
    </source>
</evidence>
<sequence>MRSTVCIIISLMLVLYTNNSFAAPKNELFGLPKQCVVNDKSDHCKTELTLSWTLQTAQDICILKDAEIIYCEKQSSQSSYIVNIDNNNTVTFKLVAMDTLVELSKFKFNVLYLGKTSIKRRKLPWRLL</sequence>
<dbReference type="Pfam" id="PF11456">
    <property type="entry name" value="DUF3019"/>
    <property type="match status" value="1"/>
</dbReference>
<proteinExistence type="predicted"/>
<dbReference type="EMBL" id="CP134146">
    <property type="protein sequence ID" value="WNC67377.1"/>
    <property type="molecule type" value="Genomic_DNA"/>
</dbReference>
<evidence type="ECO:0000313" key="3">
    <source>
        <dbReference type="Proteomes" id="UP001248581"/>
    </source>
</evidence>
<protein>
    <submittedName>
        <fullName evidence="2">DUF3019 domain-containing protein</fullName>
    </submittedName>
</protein>
<dbReference type="RefSeq" id="WP_348386537.1">
    <property type="nucleotide sequence ID" value="NZ_CP134146.1"/>
</dbReference>
<keyword evidence="1" id="KW-0732">Signal</keyword>